<name>A0ABQ8GGJ0_9PEZI</name>
<evidence type="ECO:0000313" key="3">
    <source>
        <dbReference type="EMBL" id="KAH7055545.1"/>
    </source>
</evidence>
<dbReference type="Pfam" id="PF24494">
    <property type="entry name" value="DUF7587"/>
    <property type="match status" value="1"/>
</dbReference>
<evidence type="ECO:0000256" key="1">
    <source>
        <dbReference type="SAM" id="MobiDB-lite"/>
    </source>
</evidence>
<dbReference type="InterPro" id="IPR056009">
    <property type="entry name" value="DUF7587"/>
</dbReference>
<feature type="compositionally biased region" description="Basic and acidic residues" evidence="1">
    <location>
        <begin position="226"/>
        <end position="235"/>
    </location>
</feature>
<feature type="domain" description="DUF7587" evidence="2">
    <location>
        <begin position="23"/>
        <end position="154"/>
    </location>
</feature>
<feature type="compositionally biased region" description="Acidic residues" evidence="1">
    <location>
        <begin position="236"/>
        <end position="250"/>
    </location>
</feature>
<reference evidence="3 4" key="1">
    <citation type="journal article" date="2021" name="Nat. Commun.">
        <title>Genetic determinants of endophytism in the Arabidopsis root mycobiome.</title>
        <authorList>
            <person name="Mesny F."/>
            <person name="Miyauchi S."/>
            <person name="Thiergart T."/>
            <person name="Pickel B."/>
            <person name="Atanasova L."/>
            <person name="Karlsson M."/>
            <person name="Huettel B."/>
            <person name="Barry K.W."/>
            <person name="Haridas S."/>
            <person name="Chen C."/>
            <person name="Bauer D."/>
            <person name="Andreopoulos W."/>
            <person name="Pangilinan J."/>
            <person name="LaButti K."/>
            <person name="Riley R."/>
            <person name="Lipzen A."/>
            <person name="Clum A."/>
            <person name="Drula E."/>
            <person name="Henrissat B."/>
            <person name="Kohler A."/>
            <person name="Grigoriev I.V."/>
            <person name="Martin F.M."/>
            <person name="Hacquard S."/>
        </authorList>
    </citation>
    <scope>NUCLEOTIDE SEQUENCE [LARGE SCALE GENOMIC DNA]</scope>
    <source>
        <strain evidence="3 4">MPI-SDFR-AT-0080</strain>
    </source>
</reference>
<accession>A0ABQ8GGJ0</accession>
<dbReference type="EMBL" id="JAGTJR010000008">
    <property type="protein sequence ID" value="KAH7055545.1"/>
    <property type="molecule type" value="Genomic_DNA"/>
</dbReference>
<organism evidence="3 4">
    <name type="scientific">Macrophomina phaseolina</name>
    <dbReference type="NCBI Taxonomy" id="35725"/>
    <lineage>
        <taxon>Eukaryota</taxon>
        <taxon>Fungi</taxon>
        <taxon>Dikarya</taxon>
        <taxon>Ascomycota</taxon>
        <taxon>Pezizomycotina</taxon>
        <taxon>Dothideomycetes</taxon>
        <taxon>Dothideomycetes incertae sedis</taxon>
        <taxon>Botryosphaeriales</taxon>
        <taxon>Botryosphaeriaceae</taxon>
        <taxon>Macrophomina</taxon>
    </lineage>
</organism>
<proteinExistence type="predicted"/>
<evidence type="ECO:0000259" key="2">
    <source>
        <dbReference type="Pfam" id="PF24494"/>
    </source>
</evidence>
<comment type="caution">
    <text evidence="3">The sequence shown here is derived from an EMBL/GenBank/DDBJ whole genome shotgun (WGS) entry which is preliminary data.</text>
</comment>
<gene>
    <name evidence="3" type="ORF">B0J12DRAFT_697354</name>
</gene>
<evidence type="ECO:0000313" key="4">
    <source>
        <dbReference type="Proteomes" id="UP000774617"/>
    </source>
</evidence>
<feature type="region of interest" description="Disordered" evidence="1">
    <location>
        <begin position="210"/>
        <end position="265"/>
    </location>
</feature>
<protein>
    <recommendedName>
        <fullName evidence="2">DUF7587 domain-containing protein</fullName>
    </recommendedName>
</protein>
<keyword evidence="4" id="KW-1185">Reference proteome</keyword>
<sequence>MAEQNRLFPACANLSAIEAAEYIPPYLFRTFSNQSGGSFRGLNTTEGVTPHGFLRDPPCPDDPYDLCDDELKRLVLDHLSNRFTGKSPFSSWSATILLCLGYAQWMEQAGHAGIHIAVLNTAQMGESFRAWHSPRMLLALGKDRGCDPEWLVYGPVLGDASRAVPYSRMQRAGILGLLPELGWEFGPKDYHWPSWPKRYRAHSFPPDTGNYEHDNYADESEDDDSDYHGSGRAESETGDEFGDDDSEDGDNLGQAGPNDGKEGHEEVEFTELCKRSMSLINAIPKLFKPMQFGVAAQLACLETRPWHGVPFEDSDSFSAGKNVRIFLDGLTNVKIDSDWDNEKWLLNNDKAYGGGYPELDRWVALMRAVKIAVHGDGS</sequence>
<dbReference type="Proteomes" id="UP000774617">
    <property type="component" value="Unassembled WGS sequence"/>
</dbReference>